<dbReference type="Pfam" id="PF09232">
    <property type="entry name" value="Caenor_Her-1"/>
    <property type="match status" value="1"/>
</dbReference>
<name>A0A915D0M7_9BILA</name>
<evidence type="ECO:0000313" key="1">
    <source>
        <dbReference type="Proteomes" id="UP000887574"/>
    </source>
</evidence>
<dbReference type="Gene3D" id="1.10.150.360">
    <property type="match status" value="1"/>
</dbReference>
<dbReference type="AlphaFoldDB" id="A0A915D0M7"/>
<proteinExistence type="predicted"/>
<dbReference type="WBParaSite" id="jg14670">
    <property type="protein sequence ID" value="jg14670"/>
    <property type="gene ID" value="jg14670"/>
</dbReference>
<dbReference type="SUPFAM" id="SSF110014">
    <property type="entry name" value="Her-1"/>
    <property type="match status" value="1"/>
</dbReference>
<evidence type="ECO:0000313" key="2">
    <source>
        <dbReference type="WBParaSite" id="jg14670"/>
    </source>
</evidence>
<organism evidence="1 2">
    <name type="scientific">Ditylenchus dipsaci</name>
    <dbReference type="NCBI Taxonomy" id="166011"/>
    <lineage>
        <taxon>Eukaryota</taxon>
        <taxon>Metazoa</taxon>
        <taxon>Ecdysozoa</taxon>
        <taxon>Nematoda</taxon>
        <taxon>Chromadorea</taxon>
        <taxon>Rhabditida</taxon>
        <taxon>Tylenchina</taxon>
        <taxon>Tylenchomorpha</taxon>
        <taxon>Sphaerularioidea</taxon>
        <taxon>Anguinidae</taxon>
        <taxon>Anguininae</taxon>
        <taxon>Ditylenchus</taxon>
    </lineage>
</organism>
<dbReference type="Proteomes" id="UP000887574">
    <property type="component" value="Unplaced"/>
</dbReference>
<sequence>MKTLAINLGAVEHCCSAESSACCLDSLKNDAPILCGAQNWSKINLEESICIENFFYNKSIIETGAQKCCHILSTKHCRQTCNQQLLQPTLPFEEKFTYSKYVLHDCFPTCLGWMAKKMKIHRRMAADPRRFRSVAGQEPEFQAYLHCPKYKEFKDSDLCMIVTDK</sequence>
<dbReference type="InterPro" id="IPR036341">
    <property type="entry name" value="Her-1_sf"/>
</dbReference>
<reference evidence="2" key="1">
    <citation type="submission" date="2022-11" db="UniProtKB">
        <authorList>
            <consortium name="WormBaseParasite"/>
        </authorList>
    </citation>
    <scope>IDENTIFICATION</scope>
</reference>
<protein>
    <submittedName>
        <fullName evidence="2">Uncharacterized protein</fullName>
    </submittedName>
</protein>
<dbReference type="InterPro" id="IPR015313">
    <property type="entry name" value="Her-1"/>
</dbReference>
<keyword evidence="1" id="KW-1185">Reference proteome</keyword>
<accession>A0A915D0M7</accession>